<dbReference type="RefSeq" id="WP_215883390.1">
    <property type="nucleotide sequence ID" value="NZ_JAAOMP010000068.1"/>
</dbReference>
<gene>
    <name evidence="11" type="primary">recJ</name>
    <name evidence="11" type="ORF">HAP95_05995</name>
</gene>
<evidence type="ECO:0000256" key="1">
    <source>
        <dbReference type="ARBA" id="ARBA00005915"/>
    </source>
</evidence>
<keyword evidence="6" id="KW-0175">Coiled coil</keyword>
<dbReference type="Proteomes" id="UP000755654">
    <property type="component" value="Unassembled WGS sequence"/>
</dbReference>
<feature type="domain" description="DDH" evidence="8">
    <location>
        <begin position="95"/>
        <end position="244"/>
    </location>
</feature>
<feature type="region of interest" description="Disordered" evidence="7">
    <location>
        <begin position="1"/>
        <end position="26"/>
    </location>
</feature>
<dbReference type="InterPro" id="IPR003156">
    <property type="entry name" value="DHHA1_dom"/>
</dbReference>
<dbReference type="InterPro" id="IPR004610">
    <property type="entry name" value="RecJ"/>
</dbReference>
<dbReference type="Pfam" id="PF01368">
    <property type="entry name" value="DHH"/>
    <property type="match status" value="1"/>
</dbReference>
<keyword evidence="3" id="KW-0540">Nuclease</keyword>
<evidence type="ECO:0000259" key="9">
    <source>
        <dbReference type="Pfam" id="PF02272"/>
    </source>
</evidence>
<dbReference type="PANTHER" id="PTHR30255:SF2">
    <property type="entry name" value="SINGLE-STRANDED-DNA-SPECIFIC EXONUCLEASE RECJ"/>
    <property type="match status" value="1"/>
</dbReference>
<keyword evidence="4" id="KW-0378">Hydrolase</keyword>
<evidence type="ECO:0000313" key="11">
    <source>
        <dbReference type="EMBL" id="MBU2759705.1"/>
    </source>
</evidence>
<evidence type="ECO:0000259" key="8">
    <source>
        <dbReference type="Pfam" id="PF01368"/>
    </source>
</evidence>
<evidence type="ECO:0000313" key="12">
    <source>
        <dbReference type="Proteomes" id="UP000755654"/>
    </source>
</evidence>
<dbReference type="InterPro" id="IPR051673">
    <property type="entry name" value="SSDNA_exonuclease_RecJ"/>
</dbReference>
<accession>A0ABS5ZZ39</accession>
<comment type="similarity">
    <text evidence="1">Belongs to the RecJ family.</text>
</comment>
<proteinExistence type="inferred from homology"/>
<keyword evidence="5 11" id="KW-0269">Exonuclease</keyword>
<evidence type="ECO:0000256" key="4">
    <source>
        <dbReference type="ARBA" id="ARBA00022801"/>
    </source>
</evidence>
<feature type="coiled-coil region" evidence="6">
    <location>
        <begin position="319"/>
        <end position="346"/>
    </location>
</feature>
<dbReference type="NCBIfam" id="TIGR00644">
    <property type="entry name" value="recJ"/>
    <property type="match status" value="1"/>
</dbReference>
<evidence type="ECO:0000259" key="10">
    <source>
        <dbReference type="Pfam" id="PF17768"/>
    </source>
</evidence>
<dbReference type="Pfam" id="PF17768">
    <property type="entry name" value="RecJ_OB"/>
    <property type="match status" value="1"/>
</dbReference>
<sequence length="606" mass="65788">MAFGLRNPSENIESEEAADTSPSCDSTLSASEAVAHFMERLYAARGGDFALERETFADIREGIRRLEKPVGPLGLLGILPAVHLLQDALTTKTPIAVVGDFDVDGVNATTILVRALSPFTEVTPIIPDRKTEGYGLSPVLAQRIPLWAGLVITVDNGISALEGARILRERGQKLLITDHHLSGDVLPEADAIVNPNQPGCPFPWKSTCGAGVAWYLLWALQGVYPEWKGRMPIRDLLSLVAVATVADVVPLEQNNRILVRIGLNIIRQGLGPMGLQALFRVAGKDPTQATSTDCGFIVGPRLNAVGRMANMMTGLELLLTEEDATAQTLARELDATNRERRAVESSSMVEAVDRALLSLSSDMEGNPATHRELLVLSDTTWHEGIVGLMAGRLRERFGVPVFVFTRAQEGGWKGSGRSIPGFHLRDALAWVDAQYPGSIGRFGGHAMAAGLTLPDDQMDTFRNAIQQYPGWLSLRDGPLKVSMETDGALPASLLNVQTAAVLRDAGPWGAGFAEPVFEGVFRVVESTVMKGGHWRLQLSPQSGKAFLEDVTVTAVRFLRDTQGVEVVIPAENDVLAIRYTLQVNRWRDRDGLQMLIQTVDLLTVTD</sequence>
<feature type="domain" description="DHHA1" evidence="9">
    <location>
        <begin position="374"/>
        <end position="468"/>
    </location>
</feature>
<dbReference type="Gene3D" id="3.10.310.30">
    <property type="match status" value="1"/>
</dbReference>
<dbReference type="Pfam" id="PF02272">
    <property type="entry name" value="DHHA1"/>
    <property type="match status" value="1"/>
</dbReference>
<dbReference type="Gene3D" id="3.90.1640.30">
    <property type="match status" value="1"/>
</dbReference>
<evidence type="ECO:0000256" key="3">
    <source>
        <dbReference type="ARBA" id="ARBA00022722"/>
    </source>
</evidence>
<dbReference type="InterPro" id="IPR001667">
    <property type="entry name" value="DDH_dom"/>
</dbReference>
<evidence type="ECO:0000256" key="6">
    <source>
        <dbReference type="SAM" id="Coils"/>
    </source>
</evidence>
<evidence type="ECO:0000256" key="7">
    <source>
        <dbReference type="SAM" id="MobiDB-lite"/>
    </source>
</evidence>
<dbReference type="InterPro" id="IPR038763">
    <property type="entry name" value="DHH_sf"/>
</dbReference>
<protein>
    <recommendedName>
        <fullName evidence="2">Single-stranded-DNA-specific exonuclease RecJ</fullName>
    </recommendedName>
</protein>
<evidence type="ECO:0000256" key="5">
    <source>
        <dbReference type="ARBA" id="ARBA00022839"/>
    </source>
</evidence>
<dbReference type="EMBL" id="JAAOMP010000068">
    <property type="protein sequence ID" value="MBU2759705.1"/>
    <property type="molecule type" value="Genomic_DNA"/>
</dbReference>
<reference evidence="11 12" key="1">
    <citation type="journal article" date="2021" name="ISME J.">
        <title>Genomic evolution of the class Acidithiobacillia: deep-branching Proteobacteria living in extreme acidic conditions.</title>
        <authorList>
            <person name="Moya-Beltran A."/>
            <person name="Beard S."/>
            <person name="Rojas-Villalobos C."/>
            <person name="Issotta F."/>
            <person name="Gallardo Y."/>
            <person name="Ulloa R."/>
            <person name="Giaveno A."/>
            <person name="Degli Esposti M."/>
            <person name="Johnson D.B."/>
            <person name="Quatrini R."/>
        </authorList>
    </citation>
    <scope>NUCLEOTIDE SEQUENCE [LARGE SCALE GENOMIC DNA]</scope>
    <source>
        <strain evidence="11 12">RW2</strain>
    </source>
</reference>
<dbReference type="InterPro" id="IPR041122">
    <property type="entry name" value="RecJ_OB"/>
</dbReference>
<dbReference type="GO" id="GO:0004527">
    <property type="term" value="F:exonuclease activity"/>
    <property type="evidence" value="ECO:0007669"/>
    <property type="project" value="UniProtKB-KW"/>
</dbReference>
<organism evidence="11 12">
    <name type="scientific">Acidithiobacillus sulfurivorans</name>
    <dbReference type="NCBI Taxonomy" id="1958756"/>
    <lineage>
        <taxon>Bacteria</taxon>
        <taxon>Pseudomonadati</taxon>
        <taxon>Pseudomonadota</taxon>
        <taxon>Acidithiobacillia</taxon>
        <taxon>Acidithiobacillales</taxon>
        <taxon>Acidithiobacillaceae</taxon>
        <taxon>Acidithiobacillus</taxon>
    </lineage>
</organism>
<name>A0ABS5ZZ39_9PROT</name>
<comment type="caution">
    <text evidence="11">The sequence shown here is derived from an EMBL/GenBank/DDBJ whole genome shotgun (WGS) entry which is preliminary data.</text>
</comment>
<dbReference type="SUPFAM" id="SSF64182">
    <property type="entry name" value="DHH phosphoesterases"/>
    <property type="match status" value="1"/>
</dbReference>
<feature type="domain" description="RecJ OB" evidence="10">
    <location>
        <begin position="485"/>
        <end position="597"/>
    </location>
</feature>
<evidence type="ECO:0000256" key="2">
    <source>
        <dbReference type="ARBA" id="ARBA00019841"/>
    </source>
</evidence>
<dbReference type="PANTHER" id="PTHR30255">
    <property type="entry name" value="SINGLE-STRANDED-DNA-SPECIFIC EXONUCLEASE RECJ"/>
    <property type="match status" value="1"/>
</dbReference>
<keyword evidence="12" id="KW-1185">Reference proteome</keyword>